<gene>
    <name evidence="11" type="primary">mnmG</name>
    <name evidence="11" type="synonym">gidA</name>
    <name evidence="13" type="ordered locus">Sthe_1641</name>
</gene>
<evidence type="ECO:0000313" key="13">
    <source>
        <dbReference type="EMBL" id="ACZ39075.1"/>
    </source>
</evidence>
<dbReference type="Gene3D" id="1.10.150.570">
    <property type="entry name" value="GidA associated domain, C-terminal subdomain"/>
    <property type="match status" value="1"/>
</dbReference>
<evidence type="ECO:0000256" key="11">
    <source>
        <dbReference type="HAMAP-Rule" id="MF_00129"/>
    </source>
</evidence>
<dbReference type="SMART" id="SM01228">
    <property type="entry name" value="GIDA_assoc_3"/>
    <property type="match status" value="1"/>
</dbReference>
<dbReference type="InterPro" id="IPR002218">
    <property type="entry name" value="MnmG-rel"/>
</dbReference>
<dbReference type="Proteomes" id="UP000002027">
    <property type="component" value="Chromosome 1"/>
</dbReference>
<evidence type="ECO:0000313" key="14">
    <source>
        <dbReference type="Proteomes" id="UP000002027"/>
    </source>
</evidence>
<dbReference type="STRING" id="479434.Sthe_1641"/>
<evidence type="ECO:0000256" key="2">
    <source>
        <dbReference type="ARBA" id="ARBA00003717"/>
    </source>
</evidence>
<evidence type="ECO:0000256" key="9">
    <source>
        <dbReference type="ARBA" id="ARBA00025948"/>
    </source>
</evidence>
<keyword evidence="7 11" id="KW-0274">FAD</keyword>
<feature type="domain" description="tRNA uridine 5-carboxymethylaminomethyl modification enzyme C-terminal subdomain" evidence="12">
    <location>
        <begin position="572"/>
        <end position="643"/>
    </location>
</feature>
<protein>
    <recommendedName>
        <fullName evidence="4 11">tRNA uridine 5-carboxymethylaminomethyl modification enzyme MnmG</fullName>
    </recommendedName>
    <alternativeName>
        <fullName evidence="10 11">Glucose-inhibited division protein A</fullName>
    </alternativeName>
</protein>
<keyword evidence="14" id="KW-1185">Reference proteome</keyword>
<evidence type="ECO:0000256" key="8">
    <source>
        <dbReference type="ARBA" id="ARBA00023027"/>
    </source>
</evidence>
<dbReference type="InterPro" id="IPR049312">
    <property type="entry name" value="GIDA_C_N"/>
</dbReference>
<dbReference type="FunFam" id="1.10.150.570:FF:000001">
    <property type="entry name" value="tRNA uridine 5-carboxymethylaminomethyl modification enzyme MnmG"/>
    <property type="match status" value="1"/>
</dbReference>
<comment type="function">
    <text evidence="2 11">NAD-binding protein involved in the addition of a carboxymethylaminomethyl (cmnm) group at the wobble position (U34) of certain tRNAs, forming tRNA-cmnm(5)s(2)U34.</text>
</comment>
<keyword evidence="6 11" id="KW-0819">tRNA processing</keyword>
<comment type="subunit">
    <text evidence="9 11">Homodimer. Heterotetramer of two MnmE and two MnmG subunits.</text>
</comment>
<dbReference type="InterPro" id="IPR040131">
    <property type="entry name" value="MnmG_N"/>
</dbReference>
<proteinExistence type="inferred from homology"/>
<dbReference type="Gene3D" id="1.10.10.1800">
    <property type="entry name" value="tRNA uridine 5-carboxymethylaminomethyl modification enzyme MnmG/GidA"/>
    <property type="match status" value="1"/>
</dbReference>
<dbReference type="Pfam" id="PF21680">
    <property type="entry name" value="GIDA_C_1st"/>
    <property type="match status" value="1"/>
</dbReference>
<comment type="similarity">
    <text evidence="3 11">Belongs to the MnmG family.</text>
</comment>
<evidence type="ECO:0000256" key="6">
    <source>
        <dbReference type="ARBA" id="ARBA00022694"/>
    </source>
</evidence>
<dbReference type="GO" id="GO:0050660">
    <property type="term" value="F:flavin adenine dinucleotide binding"/>
    <property type="evidence" value="ECO:0007669"/>
    <property type="project" value="UniProtKB-UniRule"/>
</dbReference>
<evidence type="ECO:0000256" key="4">
    <source>
        <dbReference type="ARBA" id="ARBA00020461"/>
    </source>
</evidence>
<dbReference type="GO" id="GO:0030488">
    <property type="term" value="P:tRNA methylation"/>
    <property type="evidence" value="ECO:0007669"/>
    <property type="project" value="TreeGrafter"/>
</dbReference>
<dbReference type="Gene3D" id="3.50.50.60">
    <property type="entry name" value="FAD/NAD(P)-binding domain"/>
    <property type="match status" value="2"/>
</dbReference>
<dbReference type="RefSeq" id="WP_012872122.1">
    <property type="nucleotide sequence ID" value="NC_013523.1"/>
</dbReference>
<dbReference type="HOGENOM" id="CLU_007831_2_2_0"/>
<dbReference type="InterPro" id="IPR004416">
    <property type="entry name" value="MnmG"/>
</dbReference>
<dbReference type="NCBIfam" id="TIGR00136">
    <property type="entry name" value="mnmG_gidA"/>
    <property type="match status" value="1"/>
</dbReference>
<comment type="cofactor">
    <cofactor evidence="1 11">
        <name>FAD</name>
        <dbReference type="ChEBI" id="CHEBI:57692"/>
    </cofactor>
</comment>
<dbReference type="AlphaFoldDB" id="D1C4A8"/>
<feature type="binding site" evidence="11">
    <location>
        <begin position="14"/>
        <end position="19"/>
    </location>
    <ligand>
        <name>FAD</name>
        <dbReference type="ChEBI" id="CHEBI:57692"/>
    </ligand>
</feature>
<name>D1C4A8_SPHTD</name>
<dbReference type="eggNOG" id="COG0445">
    <property type="taxonomic scope" value="Bacteria"/>
</dbReference>
<sequence>MSVYTEQFDVIVIGAGHAGCEAALASARAGCTTLVLTPNLDRIGFMPCNPSIGGPAKGHLVREVDALGGEMGRAIDRTAIQIRMLNTSKGPAVQAPRAQADKMLYPMAMKEALERQPRLTLRQEAVTDIELVTAGGRHRVQAVRTDAGNRYLAGAVVVTAGTFLRGRMIAGEWRAAGGRAGDPAATALSASLSDLGIRLRRLKTGTPPRIDARSIDFSKAEVQTGSDRPLWFSFDGAQGRIERLELPPLPIYPGITDGWRVQMPCYLIHTNPATHDIIAANIDRAPMFNGTIQAVGTRYCPSIEDKIVRFRDKPSHGLFLEPEGWRTTEVYVQGANTSLPQDVQLAFLRTIPALAEATITRYGYAVEYDAIDSSELTRTLAARRVDGLFFAGQVCGTSGYEEAAGQGIVAGLNAACFTQGAEPLVLRRDQSYIGVMIDDLTTQEFVEPYRMLTSRAEHRLLLRCDNAEARLSDIAYRFGLISRERWEAVQAESRIITETLARLAAHHLSMNPRTAEALERAGLPPLARNQTALDYLRRPEVRYEALASVLEALGADSLSVPSRLAERIEVEARYEAYIEKELARVERIRHLEERPIPDGIDYTALAGLRNEAREKLARFRPATLGQASRIAGVTPGDVAVLMVHLERGAASIEERPAVVPRQR</sequence>
<dbReference type="Pfam" id="PF01134">
    <property type="entry name" value="GIDA"/>
    <property type="match status" value="1"/>
</dbReference>
<evidence type="ECO:0000256" key="5">
    <source>
        <dbReference type="ARBA" id="ARBA00022630"/>
    </source>
</evidence>
<dbReference type="InterPro" id="IPR026904">
    <property type="entry name" value="MnmG_C"/>
</dbReference>
<keyword evidence="8 11" id="KW-0520">NAD</keyword>
<dbReference type="GO" id="GO:0005829">
    <property type="term" value="C:cytosol"/>
    <property type="evidence" value="ECO:0007669"/>
    <property type="project" value="TreeGrafter"/>
</dbReference>
<dbReference type="InterPro" id="IPR044920">
    <property type="entry name" value="MnmG_C_subdom_sf"/>
</dbReference>
<evidence type="ECO:0000256" key="7">
    <source>
        <dbReference type="ARBA" id="ARBA00022827"/>
    </source>
</evidence>
<dbReference type="PANTHER" id="PTHR11806">
    <property type="entry name" value="GLUCOSE INHIBITED DIVISION PROTEIN A"/>
    <property type="match status" value="1"/>
</dbReference>
<dbReference type="InParanoid" id="D1C4A8"/>
<keyword evidence="11" id="KW-0963">Cytoplasm</keyword>
<feature type="binding site" evidence="11">
    <location>
        <begin position="296"/>
        <end position="310"/>
    </location>
    <ligand>
        <name>NAD(+)</name>
        <dbReference type="ChEBI" id="CHEBI:57540"/>
    </ligand>
</feature>
<dbReference type="PROSITE" id="PS01280">
    <property type="entry name" value="GIDA_1"/>
    <property type="match status" value="1"/>
</dbReference>
<dbReference type="FunFam" id="3.50.50.60:FF:000002">
    <property type="entry name" value="tRNA uridine 5-carboxymethylaminomethyl modification enzyme MnmG"/>
    <property type="match status" value="1"/>
</dbReference>
<dbReference type="KEGG" id="sti:Sthe_1641"/>
<dbReference type="FunCoup" id="D1C4A8">
    <property type="interactions" value="498"/>
</dbReference>
<reference evidence="13 14" key="2">
    <citation type="journal article" date="2010" name="Stand. Genomic Sci.">
        <title>Complete genome sequence of Desulfohalobium retbaense type strain (HR(100)).</title>
        <authorList>
            <person name="Spring S."/>
            <person name="Nolan M."/>
            <person name="Lapidus A."/>
            <person name="Glavina Del Rio T."/>
            <person name="Copeland A."/>
            <person name="Tice H."/>
            <person name="Cheng J.F."/>
            <person name="Lucas S."/>
            <person name="Land M."/>
            <person name="Chen F."/>
            <person name="Bruce D."/>
            <person name="Goodwin L."/>
            <person name="Pitluck S."/>
            <person name="Ivanova N."/>
            <person name="Mavromatis K."/>
            <person name="Mikhailova N."/>
            <person name="Pati A."/>
            <person name="Chen A."/>
            <person name="Palaniappan K."/>
            <person name="Hauser L."/>
            <person name="Chang Y.J."/>
            <person name="Jeffries C.D."/>
            <person name="Munk C."/>
            <person name="Kiss H."/>
            <person name="Chain P."/>
            <person name="Han C."/>
            <person name="Brettin T."/>
            <person name="Detter J.C."/>
            <person name="Schuler E."/>
            <person name="Goker M."/>
            <person name="Rohde M."/>
            <person name="Bristow J."/>
            <person name="Eisen J.A."/>
            <person name="Markowitz V."/>
            <person name="Hugenholtz P."/>
            <person name="Kyrpides N.C."/>
            <person name="Klenk H.P."/>
        </authorList>
    </citation>
    <scope>NUCLEOTIDE SEQUENCE [LARGE SCALE GENOMIC DNA]</scope>
    <source>
        <strain evidence="14">ATCC 49802 / DSM 20745 / S 6022</strain>
    </source>
</reference>
<comment type="caution">
    <text evidence="11">Lacks conserved residue(s) required for the propagation of feature annotation.</text>
</comment>
<comment type="subcellular location">
    <subcellularLocation>
        <location evidence="11">Cytoplasm</location>
    </subcellularLocation>
</comment>
<dbReference type="HAMAP" id="MF_00129">
    <property type="entry name" value="MnmG_GidA"/>
    <property type="match status" value="1"/>
</dbReference>
<dbReference type="Pfam" id="PF13932">
    <property type="entry name" value="SAM_GIDA_C"/>
    <property type="match status" value="1"/>
</dbReference>
<dbReference type="PANTHER" id="PTHR11806:SF0">
    <property type="entry name" value="PROTEIN MTO1 HOMOLOG, MITOCHONDRIAL"/>
    <property type="match status" value="1"/>
</dbReference>
<evidence type="ECO:0000256" key="3">
    <source>
        <dbReference type="ARBA" id="ARBA00007653"/>
    </source>
</evidence>
<dbReference type="OrthoDB" id="9815560at2"/>
<evidence type="ECO:0000256" key="10">
    <source>
        <dbReference type="ARBA" id="ARBA00031800"/>
    </source>
</evidence>
<accession>D1C4A8</accession>
<dbReference type="InterPro" id="IPR020595">
    <property type="entry name" value="MnmG-rel_CS"/>
</dbReference>
<keyword evidence="5 11" id="KW-0285">Flavoprotein</keyword>
<evidence type="ECO:0000259" key="12">
    <source>
        <dbReference type="SMART" id="SM01228"/>
    </source>
</evidence>
<reference evidence="14" key="1">
    <citation type="submission" date="2009-11" db="EMBL/GenBank/DDBJ databases">
        <title>The complete chromosome 1 of Sphaerobacter thermophilus DSM 20745.</title>
        <authorList>
            <person name="Lucas S."/>
            <person name="Copeland A."/>
            <person name="Lapidus A."/>
            <person name="Glavina del Rio T."/>
            <person name="Dalin E."/>
            <person name="Tice H."/>
            <person name="Bruce D."/>
            <person name="Goodwin L."/>
            <person name="Pitluck S."/>
            <person name="Kyrpides N."/>
            <person name="Mavromatis K."/>
            <person name="Ivanova N."/>
            <person name="Mikhailova N."/>
            <person name="LaButti K.M."/>
            <person name="Clum A."/>
            <person name="Sun H.I."/>
            <person name="Brettin T."/>
            <person name="Detter J.C."/>
            <person name="Han C."/>
            <person name="Larimer F."/>
            <person name="Land M."/>
            <person name="Hauser L."/>
            <person name="Markowitz V."/>
            <person name="Cheng J.F."/>
            <person name="Hugenholtz P."/>
            <person name="Woyke T."/>
            <person name="Wu D."/>
            <person name="Steenblock K."/>
            <person name="Schneider S."/>
            <person name="Pukall R."/>
            <person name="Goeker M."/>
            <person name="Klenk H.P."/>
            <person name="Eisen J.A."/>
        </authorList>
    </citation>
    <scope>NUCLEOTIDE SEQUENCE [LARGE SCALE GENOMIC DNA]</scope>
    <source>
        <strain evidence="14">ATCC 49802 / DSM 20745 / S 6022</strain>
    </source>
</reference>
<dbReference type="GO" id="GO:0002098">
    <property type="term" value="P:tRNA wobble uridine modification"/>
    <property type="evidence" value="ECO:0007669"/>
    <property type="project" value="InterPro"/>
</dbReference>
<dbReference type="SUPFAM" id="SSF51905">
    <property type="entry name" value="FAD/NAD(P)-binding domain"/>
    <property type="match status" value="1"/>
</dbReference>
<dbReference type="InterPro" id="IPR036188">
    <property type="entry name" value="FAD/NAD-bd_sf"/>
</dbReference>
<dbReference type="InterPro" id="IPR047001">
    <property type="entry name" value="MnmG_C_subdom"/>
</dbReference>
<evidence type="ECO:0000256" key="1">
    <source>
        <dbReference type="ARBA" id="ARBA00001974"/>
    </source>
</evidence>
<dbReference type="EMBL" id="CP001823">
    <property type="protein sequence ID" value="ACZ39075.1"/>
    <property type="molecule type" value="Genomic_DNA"/>
</dbReference>
<organism evidence="13 14">
    <name type="scientific">Sphaerobacter thermophilus (strain ATCC 49802 / DSM 20745 / KCCM 41009 / NCIMB 13125 / S 6022)</name>
    <dbReference type="NCBI Taxonomy" id="479434"/>
    <lineage>
        <taxon>Bacteria</taxon>
        <taxon>Pseudomonadati</taxon>
        <taxon>Thermomicrobiota</taxon>
        <taxon>Thermomicrobia</taxon>
        <taxon>Sphaerobacterales</taxon>
        <taxon>Sphaerobacterineae</taxon>
        <taxon>Sphaerobacteraceae</taxon>
        <taxon>Sphaerobacter</taxon>
    </lineage>
</organism>